<comment type="subunit">
    <text evidence="1">Interacts with the CDC2 protein kinase to form a serine/threonine kinase holoenzyme complex also known as maturation promoting factor (MPF). The cyclin subunit imparts substrate specificity to the complex.</text>
</comment>
<dbReference type="PANTHER" id="PTHR10026">
    <property type="entry name" value="CYCLIN"/>
    <property type="match status" value="1"/>
</dbReference>
<dbReference type="GO" id="GO:0051301">
    <property type="term" value="P:cell division"/>
    <property type="evidence" value="ECO:0007669"/>
    <property type="project" value="UniProtKB-KW"/>
</dbReference>
<dbReference type="SUPFAM" id="SSF47954">
    <property type="entry name" value="Cyclin-like"/>
    <property type="match status" value="2"/>
</dbReference>
<dbReference type="InterPro" id="IPR013763">
    <property type="entry name" value="Cyclin-like_dom"/>
</dbReference>
<evidence type="ECO:0000256" key="3">
    <source>
        <dbReference type="ARBA" id="ARBA00023127"/>
    </source>
</evidence>
<dbReference type="AlphaFoldDB" id="A0A5N6RAL6"/>
<dbReference type="Pfam" id="PF02984">
    <property type="entry name" value="Cyclin_C"/>
    <property type="match status" value="1"/>
</dbReference>
<feature type="domain" description="Cyclin-like" evidence="8">
    <location>
        <begin position="162"/>
        <end position="246"/>
    </location>
</feature>
<dbReference type="SMART" id="SM00385">
    <property type="entry name" value="CYCLIN"/>
    <property type="match status" value="2"/>
</dbReference>
<dbReference type="GO" id="GO:0016538">
    <property type="term" value="F:cyclin-dependent protein serine/threonine kinase regulator activity"/>
    <property type="evidence" value="ECO:0007669"/>
    <property type="project" value="InterPro"/>
</dbReference>
<keyword evidence="4" id="KW-0131">Cell cycle</keyword>
<accession>A0A5N6RAL6</accession>
<dbReference type="InterPro" id="IPR036915">
    <property type="entry name" value="Cyclin-like_sf"/>
</dbReference>
<dbReference type="FunFam" id="1.10.472.10:FF:000081">
    <property type="entry name" value="Cyclin family protein"/>
    <property type="match status" value="1"/>
</dbReference>
<reference evidence="9 10" key="1">
    <citation type="submission" date="2019-06" db="EMBL/GenBank/DDBJ databases">
        <title>A chromosomal-level reference genome of Carpinus fangiana (Coryloideae, Betulaceae).</title>
        <authorList>
            <person name="Yang X."/>
            <person name="Wang Z."/>
            <person name="Zhang L."/>
            <person name="Hao G."/>
            <person name="Liu J."/>
            <person name="Yang Y."/>
        </authorList>
    </citation>
    <scope>NUCLEOTIDE SEQUENCE [LARGE SCALE GENOMIC DNA]</scope>
    <source>
        <strain evidence="9">Cfa_2016G</strain>
        <tissue evidence="9">Leaf</tissue>
    </source>
</reference>
<evidence type="ECO:0000313" key="9">
    <source>
        <dbReference type="EMBL" id="KAE8057155.1"/>
    </source>
</evidence>
<dbReference type="Proteomes" id="UP000327013">
    <property type="component" value="Chromosome 5"/>
</dbReference>
<dbReference type="GO" id="GO:0006357">
    <property type="term" value="P:regulation of transcription by RNA polymerase II"/>
    <property type="evidence" value="ECO:0007669"/>
    <property type="project" value="InterPro"/>
</dbReference>
<evidence type="ECO:0000256" key="6">
    <source>
        <dbReference type="ARBA" id="ARBA00061204"/>
    </source>
</evidence>
<dbReference type="InterPro" id="IPR043198">
    <property type="entry name" value="Cyclin/Ssn8"/>
</dbReference>
<evidence type="ECO:0000259" key="8">
    <source>
        <dbReference type="SMART" id="SM00385"/>
    </source>
</evidence>
<dbReference type="EMBL" id="CM017325">
    <property type="protein sequence ID" value="KAE8057155.1"/>
    <property type="molecule type" value="Genomic_DNA"/>
</dbReference>
<evidence type="ECO:0000256" key="4">
    <source>
        <dbReference type="ARBA" id="ARBA00023306"/>
    </source>
</evidence>
<evidence type="ECO:0000256" key="1">
    <source>
        <dbReference type="ARBA" id="ARBA00011177"/>
    </source>
</evidence>
<keyword evidence="3 7" id="KW-0195">Cyclin</keyword>
<dbReference type="Pfam" id="PF00134">
    <property type="entry name" value="Cyclin_N"/>
    <property type="match status" value="1"/>
</dbReference>
<dbReference type="InterPro" id="IPR006671">
    <property type="entry name" value="Cyclin_N"/>
</dbReference>
<evidence type="ECO:0000256" key="7">
    <source>
        <dbReference type="RuleBase" id="RU000383"/>
    </source>
</evidence>
<evidence type="ECO:0000313" key="10">
    <source>
        <dbReference type="Proteomes" id="UP000327013"/>
    </source>
</evidence>
<organism evidence="9 10">
    <name type="scientific">Carpinus fangiana</name>
    <dbReference type="NCBI Taxonomy" id="176857"/>
    <lineage>
        <taxon>Eukaryota</taxon>
        <taxon>Viridiplantae</taxon>
        <taxon>Streptophyta</taxon>
        <taxon>Embryophyta</taxon>
        <taxon>Tracheophyta</taxon>
        <taxon>Spermatophyta</taxon>
        <taxon>Magnoliopsida</taxon>
        <taxon>eudicotyledons</taxon>
        <taxon>Gunneridae</taxon>
        <taxon>Pentapetalae</taxon>
        <taxon>rosids</taxon>
        <taxon>fabids</taxon>
        <taxon>Fagales</taxon>
        <taxon>Betulaceae</taxon>
        <taxon>Carpinus</taxon>
    </lineage>
</organism>
<evidence type="ECO:0000256" key="2">
    <source>
        <dbReference type="ARBA" id="ARBA00022618"/>
    </source>
</evidence>
<name>A0A5N6RAL6_9ROSI</name>
<evidence type="ECO:0000256" key="5">
    <source>
        <dbReference type="ARBA" id="ARBA00032263"/>
    </source>
</evidence>
<keyword evidence="10" id="KW-1185">Reference proteome</keyword>
<feature type="domain" description="Cyclin-like" evidence="8">
    <location>
        <begin position="46"/>
        <end position="149"/>
    </location>
</feature>
<dbReference type="InterPro" id="IPR004367">
    <property type="entry name" value="Cyclin_C-dom"/>
</dbReference>
<dbReference type="OrthoDB" id="10264655at2759"/>
<gene>
    <name evidence="9" type="ORF">FH972_013867</name>
</gene>
<dbReference type="Gene3D" id="1.10.472.10">
    <property type="entry name" value="Cyclin-like"/>
    <property type="match status" value="2"/>
</dbReference>
<comment type="similarity">
    <text evidence="6">Belongs to the cyclin family. Cyclin T subfamily.</text>
</comment>
<protein>
    <recommendedName>
        <fullName evidence="5">B-like cyclin</fullName>
    </recommendedName>
</protein>
<proteinExistence type="inferred from homology"/>
<keyword evidence="2" id="KW-0132">Cell division</keyword>
<sequence length="432" mass="49065">MCMPEEPPCYTRRWYLSGKEIEDHSPSRKDGIDFEYESHLRMSYCKFIQELGEKLKLPQVKIASGMMLCHRFYMHQSHARNDWQTIATASLFLACKIEDTPRNLKDVVLLAYELMYAWDPLASQRIRKERRVYDKQKQLILVGERLLMSTIAFDFDIQLPYKPLAAALKKLELSDLAKVAWNFVNDSLRTTLCLQYKPDYIAASSIFLAATALEKMELLTKKKKFWWLEFEVSPKQLKEVVQQMTLKLVKQDRKQAPPTANGRITQSKAVVERAVDNGPQTCVSSGSTADYTSSHKILVDAGSVKSNNSNQYLERGHNCLTVKGGLPCQMGDCGSANSVVVDGDGQIGPKLVESDQKSSYKSKIDANRIRQALKRRRSEAAGNMKLSEAINAEIDCEAWIERELENGIEMGYSPLVKKQREDVSFELRIGVS</sequence>